<dbReference type="InterPro" id="IPR027417">
    <property type="entry name" value="P-loop_NTPase"/>
</dbReference>
<feature type="coiled-coil region" evidence="1">
    <location>
        <begin position="209"/>
        <end position="236"/>
    </location>
</feature>
<dbReference type="RefSeq" id="WP_268044743.1">
    <property type="nucleotide sequence ID" value="NZ_CP104064.1"/>
</dbReference>
<evidence type="ECO:0000259" key="2">
    <source>
        <dbReference type="Pfam" id="PF13514"/>
    </source>
</evidence>
<dbReference type="PANTHER" id="PTHR41259">
    <property type="entry name" value="DOUBLE-STRAND BREAK REPAIR RAD50 ATPASE, PUTATIVE-RELATED"/>
    <property type="match status" value="1"/>
</dbReference>
<keyword evidence="4" id="KW-1185">Reference proteome</keyword>
<feature type="coiled-coil region" evidence="1">
    <location>
        <begin position="324"/>
        <end position="351"/>
    </location>
</feature>
<gene>
    <name evidence="3" type="ORF">NZD86_01590</name>
</gene>
<protein>
    <submittedName>
        <fullName evidence="3">AAA family ATPase</fullName>
    </submittedName>
</protein>
<dbReference type="SUPFAM" id="SSF52540">
    <property type="entry name" value="P-loop containing nucleoside triphosphate hydrolases"/>
    <property type="match status" value="1"/>
</dbReference>
<evidence type="ECO:0000313" key="4">
    <source>
        <dbReference type="Proteomes" id="UP001164803"/>
    </source>
</evidence>
<dbReference type="EMBL" id="CP104064">
    <property type="protein sequence ID" value="WAH37269.1"/>
    <property type="molecule type" value="Genomic_DNA"/>
</dbReference>
<feature type="coiled-coil region" evidence="1">
    <location>
        <begin position="489"/>
        <end position="523"/>
    </location>
</feature>
<feature type="coiled-coil region" evidence="1">
    <location>
        <begin position="735"/>
        <end position="769"/>
    </location>
</feature>
<dbReference type="PANTHER" id="PTHR41259:SF1">
    <property type="entry name" value="DOUBLE-STRAND BREAK REPAIR RAD50 ATPASE, PUTATIVE-RELATED"/>
    <property type="match status" value="1"/>
</dbReference>
<feature type="domain" description="YhaN AAA" evidence="2">
    <location>
        <begin position="1"/>
        <end position="202"/>
    </location>
</feature>
<sequence length="1180" mass="135422">MEIRDVHLASIAHFDEVQLDLGPGLHILYGPNETGKSTLLVALIDLLFGGLPSRREWYETGSRMRAQIIRGETAYELRRRRHRAQLVQTDADDKPVDDQFVLEWLRVERDRYMQMYGFDHDRLRSGGQSLLAAEGDVGISLFEAGSGISFVKRLMEGYRTRLNELYSPAMRNNSTAVLNRSLRTYQEAKTSGRNEMLRPTEWLSAETAVRETESEVAKLQDALEETQRQLTKAQRVVRNLPLIQARKQVTLQLDSLSHVTVLTEKQEDELVQSLQERRRLHSELAQEEDVLTGEQDKLKRMHVDEEILRHAGEVESLRDEFGMFRTAREEVAALQEELQRLEMDIAKQQETLLPPSLIREAGQKLVRITHDQREGLMVLSQQLRDMGQAKSLTVRDLAQVEADLEERRSRLSEGEDVPDISAVRERIQSWRSQGISSARADALRQKCLMRKRDIEETYGGQSMWGGPLEEILSLRLPLSESIQRYVDRTHELTLRVKECERELTQIEAELERCERAYETLEASGNVPDEQELAKSRRHRDEGWNLVRHRLGNPTVVTLEAAAYAAEAGTLEDAYELAVEEADELADRLRREADRVATKAELVVQIGRAKASRERIGETLKVLQSEQQTLSDHWQREWQHSGIEPKTPDEMQAWVQQWVQPVRRALLEVRDMENEWQAAQALVEEADAALSNWADLVQLKIPAKLKTFDERLAFVEMSVTQFEKERLERRTIIDAIAEAERKQKRLSSQLSREELALQSLHKDYEALRETIDHLPASLAAVPSYLDAYDALCDAMDEVGRKGQTVGRKRSFIQQFEEKVQRVAKAVGTGTDGESEYAGEDDVMALYSDLQARFVRAVEVRQAFLQQQRITEEQQKRVAKMKQTIQQVEAFVEHWMNELQVTDESALLSQIHQSRERRTLVSELQQIEQTLLSTGDGFNLSQLLREASEEQDIDGLPAKVEQLTGRVREIEGFLRDRHVKLGEQKQVLAQMDGSQTQAAEAAQHAAIAADEVQAAWEEVVRLQASLTLLEETMNVYRDRNQNGMIQSAGELFRRMTVERYTGIDLDDDPSAPRLLAVHHDGGRRTFAELSDGTIDQLHFSLRLAFLLAQAREGDSLPLMMDDVFVHFDDDRTQSALKILDELAEDMQILYFTHHRHLVERVLPQAETRHAKVHDLEQLIRYR</sequence>
<evidence type="ECO:0000313" key="3">
    <source>
        <dbReference type="EMBL" id="WAH37269.1"/>
    </source>
</evidence>
<dbReference type="Pfam" id="PF13514">
    <property type="entry name" value="AAA_27"/>
    <property type="match status" value="1"/>
</dbReference>
<evidence type="ECO:0000256" key="1">
    <source>
        <dbReference type="SAM" id="Coils"/>
    </source>
</evidence>
<organism evidence="3 4">
    <name type="scientific">Alicyclobacillus dauci</name>
    <dbReference type="NCBI Taxonomy" id="1475485"/>
    <lineage>
        <taxon>Bacteria</taxon>
        <taxon>Bacillati</taxon>
        <taxon>Bacillota</taxon>
        <taxon>Bacilli</taxon>
        <taxon>Bacillales</taxon>
        <taxon>Alicyclobacillaceae</taxon>
        <taxon>Alicyclobacillus</taxon>
    </lineage>
</organism>
<accession>A0ABY6Z3E3</accession>
<feature type="coiled-coil region" evidence="1">
    <location>
        <begin position="571"/>
        <end position="598"/>
    </location>
</feature>
<proteinExistence type="predicted"/>
<dbReference type="InterPro" id="IPR038734">
    <property type="entry name" value="YhaN_AAA"/>
</dbReference>
<dbReference type="Proteomes" id="UP001164803">
    <property type="component" value="Chromosome"/>
</dbReference>
<dbReference type="Gene3D" id="3.40.50.300">
    <property type="entry name" value="P-loop containing nucleotide triphosphate hydrolases"/>
    <property type="match status" value="2"/>
</dbReference>
<keyword evidence="1" id="KW-0175">Coiled coil</keyword>
<name>A0ABY6Z3E3_9BACL</name>
<reference evidence="3" key="1">
    <citation type="submission" date="2022-08" db="EMBL/GenBank/DDBJ databases">
        <title>Alicyclobacillus dauci DSM2870, complete genome.</title>
        <authorList>
            <person name="Wang Q."/>
            <person name="Cai R."/>
            <person name="Wang Z."/>
        </authorList>
    </citation>
    <scope>NUCLEOTIDE SEQUENCE</scope>
    <source>
        <strain evidence="3">DSM 28700</strain>
    </source>
</reference>